<organism evidence="1 2">
    <name type="scientific">Agrobacterium rosae</name>
    <dbReference type="NCBI Taxonomy" id="1972867"/>
    <lineage>
        <taxon>Bacteria</taxon>
        <taxon>Pseudomonadati</taxon>
        <taxon>Pseudomonadota</taxon>
        <taxon>Alphaproteobacteria</taxon>
        <taxon>Hyphomicrobiales</taxon>
        <taxon>Rhizobiaceae</taxon>
        <taxon>Rhizobium/Agrobacterium group</taxon>
        <taxon>Agrobacterium</taxon>
    </lineage>
</organism>
<dbReference type="RefSeq" id="WP_077119250.1">
    <property type="nucleotide sequence ID" value="NZ_FMUE01000003.1"/>
</dbReference>
<dbReference type="Proteomes" id="UP000187891">
    <property type="component" value="Unassembled WGS sequence"/>
</dbReference>
<evidence type="ECO:0000313" key="2">
    <source>
        <dbReference type="Proteomes" id="UP000187891"/>
    </source>
</evidence>
<accession>A0A1R3TRI2</accession>
<gene>
    <name evidence="1" type="ORF">DSM25559_1856</name>
</gene>
<name>A0A1R3TRI2_9HYPH</name>
<evidence type="ECO:0000313" key="1">
    <source>
        <dbReference type="EMBL" id="SCX19526.1"/>
    </source>
</evidence>
<sequence length="153" mass="17323">MNILSRIDTAFANLDNARTYLREQLESGVEIVACAFSQGGAYLPPTAINDVRPPQIFVLSNGIIVDFVIAGPWDMNRIFWKREWPASGFRINMNEAARKLDVLCTLKEDGHYYYDGNEFVRYDPENDADVLTIKMIDPPLYQAFGIPSDNQVA</sequence>
<dbReference type="AlphaFoldDB" id="A0A1R3TRI2"/>
<dbReference type="STRING" id="1907666.DSM25559_1856"/>
<protein>
    <submittedName>
        <fullName evidence="1">Uncharacterized protein</fullName>
    </submittedName>
</protein>
<dbReference type="EMBL" id="FMUE01000003">
    <property type="protein sequence ID" value="SCX19526.1"/>
    <property type="molecule type" value="Genomic_DNA"/>
</dbReference>
<proteinExistence type="predicted"/>
<reference evidence="2" key="1">
    <citation type="submission" date="2016-10" db="EMBL/GenBank/DDBJ databases">
        <authorList>
            <person name="Wibberg D."/>
        </authorList>
    </citation>
    <scope>NUCLEOTIDE SEQUENCE [LARGE SCALE GENOMIC DNA]</scope>
</reference>